<protein>
    <recommendedName>
        <fullName evidence="4">Tyr recombinase domain-containing protein</fullName>
    </recommendedName>
</protein>
<dbReference type="AlphaFoldDB" id="A0A149PVQ6"/>
<dbReference type="InterPro" id="IPR011010">
    <property type="entry name" value="DNA_brk_join_enz"/>
</dbReference>
<dbReference type="RefSeq" id="WP_062126447.1">
    <property type="nucleotide sequence ID" value="NZ_LRBG01000005.1"/>
</dbReference>
<proteinExistence type="predicted"/>
<dbReference type="OrthoDB" id="9775880at2"/>
<gene>
    <name evidence="2" type="ORF">CI15_08740</name>
</gene>
<dbReference type="STRING" id="1399968.CI15_08740"/>
<keyword evidence="1" id="KW-0233">DNA recombination</keyword>
<evidence type="ECO:0000256" key="1">
    <source>
        <dbReference type="ARBA" id="ARBA00023172"/>
    </source>
</evidence>
<dbReference type="Proteomes" id="UP000075613">
    <property type="component" value="Unassembled WGS sequence"/>
</dbReference>
<dbReference type="Gene3D" id="1.10.443.10">
    <property type="entry name" value="Intergrase catalytic core"/>
    <property type="match status" value="1"/>
</dbReference>
<evidence type="ECO:0000313" key="3">
    <source>
        <dbReference type="Proteomes" id="UP000075613"/>
    </source>
</evidence>
<dbReference type="EMBL" id="LRBG01000005">
    <property type="protein sequence ID" value="KXU89125.1"/>
    <property type="molecule type" value="Genomic_DNA"/>
</dbReference>
<dbReference type="SUPFAM" id="SSF56349">
    <property type="entry name" value="DNA breaking-rejoining enzymes"/>
    <property type="match status" value="1"/>
</dbReference>
<name>A0A149PVQ6_9BURK</name>
<accession>A0A149PVQ6</accession>
<reference evidence="2 3" key="1">
    <citation type="journal article" date="2015" name="Int. J. Syst. Evol. Microbiol.">
        <title>Burkholderia monticola sp. nov., isolated from mountain soil.</title>
        <authorList>
            <person name="Baek I."/>
            <person name="Seo B."/>
            <person name="Lee I."/>
            <person name="Yi H."/>
            <person name="Chun J."/>
        </authorList>
    </citation>
    <scope>NUCLEOTIDE SEQUENCE [LARGE SCALE GENOMIC DNA]</scope>
    <source>
        <strain evidence="2 3">JC2948</strain>
    </source>
</reference>
<organism evidence="2 3">
    <name type="scientific">Paraburkholderia monticola</name>
    <dbReference type="NCBI Taxonomy" id="1399968"/>
    <lineage>
        <taxon>Bacteria</taxon>
        <taxon>Pseudomonadati</taxon>
        <taxon>Pseudomonadota</taxon>
        <taxon>Betaproteobacteria</taxon>
        <taxon>Burkholderiales</taxon>
        <taxon>Burkholderiaceae</taxon>
        <taxon>Paraburkholderia</taxon>
    </lineage>
</organism>
<evidence type="ECO:0008006" key="4">
    <source>
        <dbReference type="Google" id="ProtNLM"/>
    </source>
</evidence>
<comment type="caution">
    <text evidence="2">The sequence shown here is derived from an EMBL/GenBank/DDBJ whole genome shotgun (WGS) entry which is preliminary data.</text>
</comment>
<dbReference type="GO" id="GO:0003677">
    <property type="term" value="F:DNA binding"/>
    <property type="evidence" value="ECO:0007669"/>
    <property type="project" value="InterPro"/>
</dbReference>
<keyword evidence="3" id="KW-1185">Reference proteome</keyword>
<sequence length="125" mass="14053">MKAGWVELFTLWCALRGVFKHATGKKVIVASPCARIQFEAIIGKRPEVRKRLMPTDEEIQVLTHAAMSEENRLSVCILLATSVRASELFTAQRADVFLDEARWHIPASKPGLQWISQKHSLPAIC</sequence>
<dbReference type="InterPro" id="IPR013762">
    <property type="entry name" value="Integrase-like_cat_sf"/>
</dbReference>
<evidence type="ECO:0000313" key="2">
    <source>
        <dbReference type="EMBL" id="KXU89125.1"/>
    </source>
</evidence>
<dbReference type="GO" id="GO:0006310">
    <property type="term" value="P:DNA recombination"/>
    <property type="evidence" value="ECO:0007669"/>
    <property type="project" value="UniProtKB-KW"/>
</dbReference>
<dbReference type="GO" id="GO:0015074">
    <property type="term" value="P:DNA integration"/>
    <property type="evidence" value="ECO:0007669"/>
    <property type="project" value="InterPro"/>
</dbReference>